<dbReference type="RefSeq" id="WP_133577944.1">
    <property type="nucleotide sequence ID" value="NZ_SNYC01000007.1"/>
</dbReference>
<name>A0A4R6STA4_9SPHI</name>
<dbReference type="EMBL" id="SNYC01000007">
    <property type="protein sequence ID" value="TDQ07133.1"/>
    <property type="molecule type" value="Genomic_DNA"/>
</dbReference>
<gene>
    <name evidence="2" type="ORF">ATK78_4149</name>
</gene>
<sequence>MKKALMTSIAALLILAADMGYSTAFQKPKKQPGKPAMIAGKRLIATYHPNGKIKQRGYQGYYSDQGISTGTFVGTWNTYDPNGKLLESIYYHNGTITQAYILKKKYHPNGKIKSVEKFNNYELYESEIHAIGTWQYFDATGKLIKTITH</sequence>
<evidence type="ECO:0000256" key="1">
    <source>
        <dbReference type="SAM" id="SignalP"/>
    </source>
</evidence>
<dbReference type="InterPro" id="IPR011652">
    <property type="entry name" value="MORN_2"/>
</dbReference>
<keyword evidence="3" id="KW-1185">Reference proteome</keyword>
<evidence type="ECO:0000313" key="3">
    <source>
        <dbReference type="Proteomes" id="UP000295620"/>
    </source>
</evidence>
<organism evidence="2 3">
    <name type="scientific">Pedobacter metabolipauper</name>
    <dbReference type="NCBI Taxonomy" id="425513"/>
    <lineage>
        <taxon>Bacteria</taxon>
        <taxon>Pseudomonadati</taxon>
        <taxon>Bacteroidota</taxon>
        <taxon>Sphingobacteriia</taxon>
        <taxon>Sphingobacteriales</taxon>
        <taxon>Sphingobacteriaceae</taxon>
        <taxon>Pedobacter</taxon>
    </lineage>
</organism>
<protein>
    <submittedName>
        <fullName evidence="2">MORN repeat protein</fullName>
    </submittedName>
</protein>
<dbReference type="SUPFAM" id="SSF82185">
    <property type="entry name" value="Histone H3 K4-specific methyltransferase SET7/9 N-terminal domain"/>
    <property type="match status" value="1"/>
</dbReference>
<accession>A0A4R6STA4</accession>
<dbReference type="Gene3D" id="3.90.930.1">
    <property type="match status" value="1"/>
</dbReference>
<reference evidence="2 3" key="1">
    <citation type="submission" date="2019-03" db="EMBL/GenBank/DDBJ databases">
        <title>Genomic Encyclopedia of Archaeal and Bacterial Type Strains, Phase II (KMG-II): from individual species to whole genera.</title>
        <authorList>
            <person name="Goeker M."/>
        </authorList>
    </citation>
    <scope>NUCLEOTIDE SEQUENCE [LARGE SCALE GENOMIC DNA]</scope>
    <source>
        <strain evidence="2 3">DSM 19035</strain>
    </source>
</reference>
<comment type="caution">
    <text evidence="2">The sequence shown here is derived from an EMBL/GenBank/DDBJ whole genome shotgun (WGS) entry which is preliminary data.</text>
</comment>
<keyword evidence="1" id="KW-0732">Signal</keyword>
<feature type="chain" id="PRO_5020266549" evidence="1">
    <location>
        <begin position="25"/>
        <end position="149"/>
    </location>
</feature>
<proteinExistence type="predicted"/>
<dbReference type="OrthoDB" id="7342920at2"/>
<dbReference type="AlphaFoldDB" id="A0A4R6STA4"/>
<feature type="signal peptide" evidence="1">
    <location>
        <begin position="1"/>
        <end position="24"/>
    </location>
</feature>
<dbReference type="Pfam" id="PF07661">
    <property type="entry name" value="MORN_2"/>
    <property type="match status" value="4"/>
</dbReference>
<dbReference type="Proteomes" id="UP000295620">
    <property type="component" value="Unassembled WGS sequence"/>
</dbReference>
<evidence type="ECO:0000313" key="2">
    <source>
        <dbReference type="EMBL" id="TDQ07133.1"/>
    </source>
</evidence>